<dbReference type="InterPro" id="IPR006379">
    <property type="entry name" value="HAD-SF_hydro_IIB"/>
</dbReference>
<dbReference type="PANTHER" id="PTHR10000:SF8">
    <property type="entry name" value="HAD SUPERFAMILY HYDROLASE-LIKE, TYPE 3"/>
    <property type="match status" value="1"/>
</dbReference>
<keyword evidence="1" id="KW-0479">Metal-binding</keyword>
<gene>
    <name evidence="3" type="ORF">M992_1773</name>
</gene>
<evidence type="ECO:0000313" key="4">
    <source>
        <dbReference type="Proteomes" id="UP000053226"/>
    </source>
</evidence>
<dbReference type="GO" id="GO:0000287">
    <property type="term" value="F:magnesium ion binding"/>
    <property type="evidence" value="ECO:0007669"/>
    <property type="project" value="UniProtKB-ARBA"/>
</dbReference>
<dbReference type="NCBIfam" id="TIGR00099">
    <property type="entry name" value="Cof-subfamily"/>
    <property type="match status" value="1"/>
</dbReference>
<keyword evidence="4" id="KW-1185">Reference proteome</keyword>
<dbReference type="EC" id="3.-.-.-" evidence="3"/>
<name>A0A0N1KIE7_9GAMM</name>
<evidence type="ECO:0000256" key="2">
    <source>
        <dbReference type="ARBA" id="ARBA00022801"/>
    </source>
</evidence>
<reference evidence="3 4" key="1">
    <citation type="submission" date="2015-07" db="EMBL/GenBank/DDBJ databases">
        <title>ATOL: Assembling a taxonomically balanced genome-scale reconstruction of the evolutionary history of the Enterobacteriaceae.</title>
        <authorList>
            <person name="Plunkett G.III."/>
            <person name="Neeno-Eckwall E.C."/>
            <person name="Glasner J.D."/>
            <person name="Perna N.T."/>
        </authorList>
    </citation>
    <scope>NUCLEOTIDE SEQUENCE [LARGE SCALE GENOMIC DNA]</scope>
    <source>
        <strain evidence="3 4">ATCC 35017</strain>
    </source>
</reference>
<dbReference type="GO" id="GO:0016791">
    <property type="term" value="F:phosphatase activity"/>
    <property type="evidence" value="ECO:0007669"/>
    <property type="project" value="UniProtKB-ARBA"/>
</dbReference>
<dbReference type="NCBIfam" id="NF007806">
    <property type="entry name" value="PRK10513.1"/>
    <property type="match status" value="1"/>
</dbReference>
<dbReference type="InterPro" id="IPR023214">
    <property type="entry name" value="HAD_sf"/>
</dbReference>
<dbReference type="Pfam" id="PF08282">
    <property type="entry name" value="Hydrolase_3"/>
    <property type="match status" value="1"/>
</dbReference>
<dbReference type="AlphaFoldDB" id="A0A0N1KIE7"/>
<dbReference type="SFLD" id="SFLDG01140">
    <property type="entry name" value="C2.B:_Phosphomannomutase_and_P"/>
    <property type="match status" value="1"/>
</dbReference>
<keyword evidence="2 3" id="KW-0378">Hydrolase</keyword>
<dbReference type="SUPFAM" id="SSF56784">
    <property type="entry name" value="HAD-like"/>
    <property type="match status" value="1"/>
</dbReference>
<dbReference type="SFLD" id="SFLDG01144">
    <property type="entry name" value="C2.B.4:_PGP_Like"/>
    <property type="match status" value="1"/>
</dbReference>
<dbReference type="EMBL" id="LGAA01000018">
    <property type="protein sequence ID" value="KPD02618.1"/>
    <property type="molecule type" value="Genomic_DNA"/>
</dbReference>
<sequence>MSIKLIAIDLDGTLLNSHHQVTDAVKNAIQLAKEKGVHIVLASGRPYSGIAPFLHQLELDNSHYYCISNNGSVIHKAHNGEHLVEDLLEFADYQFFESLSREIGVHMHALADNSIYTANKHIHHYTVVDAYLTNTPLIYCPVEEMDRQLSFTKLMMIDHPEVLSERINYIPEDTFDSYSLVRTSPYFLEIYNKTVSKGQALKTLADKLGITHDKIMSIGDHNNDIQMLEYASMSVAMGNAAEHIQKMAKFVTGTNDEDGVATAINKFVNV</sequence>
<accession>A0A0N1KIE7</accession>
<organism evidence="3 4">
    <name type="scientific">Moellerella wisconsensis ATCC 35017</name>
    <dbReference type="NCBI Taxonomy" id="1354267"/>
    <lineage>
        <taxon>Bacteria</taxon>
        <taxon>Pseudomonadati</taxon>
        <taxon>Pseudomonadota</taxon>
        <taxon>Gammaproteobacteria</taxon>
        <taxon>Enterobacterales</taxon>
        <taxon>Morganellaceae</taxon>
        <taxon>Moellerella</taxon>
    </lineage>
</organism>
<dbReference type="RefSeq" id="WP_053908191.1">
    <property type="nucleotide sequence ID" value="NZ_CAWMUS010000018.1"/>
</dbReference>
<evidence type="ECO:0000313" key="3">
    <source>
        <dbReference type="EMBL" id="KPD02618.1"/>
    </source>
</evidence>
<dbReference type="SFLD" id="SFLDS00003">
    <property type="entry name" value="Haloacid_Dehalogenase"/>
    <property type="match status" value="1"/>
</dbReference>
<evidence type="ECO:0000256" key="1">
    <source>
        <dbReference type="ARBA" id="ARBA00022723"/>
    </source>
</evidence>
<dbReference type="InterPro" id="IPR000150">
    <property type="entry name" value="Cof"/>
</dbReference>
<dbReference type="PANTHER" id="PTHR10000">
    <property type="entry name" value="PHOSPHOSERINE PHOSPHATASE"/>
    <property type="match status" value="1"/>
</dbReference>
<dbReference type="Gene3D" id="3.30.1240.10">
    <property type="match status" value="1"/>
</dbReference>
<dbReference type="CDD" id="cd07516">
    <property type="entry name" value="HAD_Pase"/>
    <property type="match status" value="1"/>
</dbReference>
<dbReference type="InterPro" id="IPR036412">
    <property type="entry name" value="HAD-like_sf"/>
</dbReference>
<dbReference type="GO" id="GO:0005829">
    <property type="term" value="C:cytosol"/>
    <property type="evidence" value="ECO:0007669"/>
    <property type="project" value="TreeGrafter"/>
</dbReference>
<dbReference type="Proteomes" id="UP000053226">
    <property type="component" value="Unassembled WGS sequence"/>
</dbReference>
<dbReference type="OrthoDB" id="9781413at2"/>
<dbReference type="NCBIfam" id="TIGR01484">
    <property type="entry name" value="HAD-SF-IIB"/>
    <property type="match status" value="1"/>
</dbReference>
<dbReference type="PROSITE" id="PS01228">
    <property type="entry name" value="COF_1"/>
    <property type="match status" value="1"/>
</dbReference>
<protein>
    <submittedName>
        <fullName evidence="3">Phosphatase</fullName>
        <ecNumber evidence="3">3.-.-.-</ecNumber>
    </submittedName>
</protein>
<dbReference type="Gene3D" id="3.40.50.1000">
    <property type="entry name" value="HAD superfamily/HAD-like"/>
    <property type="match status" value="1"/>
</dbReference>
<comment type="caution">
    <text evidence="3">The sequence shown here is derived from an EMBL/GenBank/DDBJ whole genome shotgun (WGS) entry which is preliminary data.</text>
</comment>
<proteinExistence type="predicted"/>